<dbReference type="KEGG" id="nhy:JQS43_08815"/>
<keyword evidence="1" id="KW-1133">Transmembrane helix</keyword>
<dbReference type="RefSeq" id="WP_239678576.1">
    <property type="nucleotide sequence ID" value="NZ_CP070499.1"/>
</dbReference>
<evidence type="ECO:0000256" key="1">
    <source>
        <dbReference type="SAM" id="Phobius"/>
    </source>
</evidence>
<evidence type="ECO:0000313" key="2">
    <source>
        <dbReference type="EMBL" id="QSB16364.1"/>
    </source>
</evidence>
<name>A0A895YES5_9ACTN</name>
<keyword evidence="1" id="KW-0472">Membrane</keyword>
<protein>
    <submittedName>
        <fullName evidence="2">Uncharacterized protein</fullName>
    </submittedName>
</protein>
<keyword evidence="1" id="KW-0812">Transmembrane</keyword>
<sequence>MSSFLPVLLFGIAGVLVGGAWSLYRQGSGKFAIGVTVVLALLALAGGILWLWPGGD</sequence>
<reference evidence="2" key="1">
    <citation type="submission" date="2021-02" db="EMBL/GenBank/DDBJ databases">
        <title>Natrosporangium hydrolyticum gen. nov., sp. nov, a haloalkaliphilic actinobacterium from a soda solonchak soil.</title>
        <authorList>
            <person name="Sorokin D.Y."/>
            <person name="Khijniak T.V."/>
            <person name="Zakharycheva A.P."/>
            <person name="Boueva O.V."/>
            <person name="Ariskina E.V."/>
            <person name="Hahnke R.L."/>
            <person name="Bunk B."/>
            <person name="Sproer C."/>
            <person name="Schumann P."/>
            <person name="Evtushenko L.I."/>
            <person name="Kublanov I.V."/>
        </authorList>
    </citation>
    <scope>NUCLEOTIDE SEQUENCE</scope>
    <source>
        <strain evidence="2">DSM 106523</strain>
    </source>
</reference>
<dbReference type="Proteomes" id="UP000662857">
    <property type="component" value="Chromosome"/>
</dbReference>
<dbReference type="AlphaFoldDB" id="A0A895YES5"/>
<feature type="transmembrane region" description="Helical" evidence="1">
    <location>
        <begin position="6"/>
        <end position="24"/>
    </location>
</feature>
<keyword evidence="3" id="KW-1185">Reference proteome</keyword>
<organism evidence="2 3">
    <name type="scientific">Natronosporangium hydrolyticum</name>
    <dbReference type="NCBI Taxonomy" id="2811111"/>
    <lineage>
        <taxon>Bacteria</taxon>
        <taxon>Bacillati</taxon>
        <taxon>Actinomycetota</taxon>
        <taxon>Actinomycetes</taxon>
        <taxon>Micromonosporales</taxon>
        <taxon>Micromonosporaceae</taxon>
        <taxon>Natronosporangium</taxon>
    </lineage>
</organism>
<feature type="transmembrane region" description="Helical" evidence="1">
    <location>
        <begin position="31"/>
        <end position="52"/>
    </location>
</feature>
<evidence type="ECO:0000313" key="3">
    <source>
        <dbReference type="Proteomes" id="UP000662857"/>
    </source>
</evidence>
<dbReference type="EMBL" id="CP070499">
    <property type="protein sequence ID" value="QSB16364.1"/>
    <property type="molecule type" value="Genomic_DNA"/>
</dbReference>
<accession>A0A895YES5</accession>
<gene>
    <name evidence="2" type="ORF">JQS43_08815</name>
</gene>
<proteinExistence type="predicted"/>